<dbReference type="PANTHER" id="PTHR37419">
    <property type="entry name" value="SERINE/THREONINE-PROTEIN KINASE TOXIN HIPA"/>
    <property type="match status" value="1"/>
</dbReference>
<protein>
    <submittedName>
        <fullName evidence="5">Serine/threonine-protein kinase HipA</fullName>
    </submittedName>
</protein>
<name>A0A2S6IFJ2_9FLAO</name>
<reference evidence="5 6" key="1">
    <citation type="submission" date="2018-02" db="EMBL/GenBank/DDBJ databases">
        <title>Genomic Encyclopedia of Archaeal and Bacterial Type Strains, Phase II (KMG-II): from individual species to whole genera.</title>
        <authorList>
            <person name="Goeker M."/>
        </authorList>
    </citation>
    <scope>NUCLEOTIDE SEQUENCE [LARGE SCALE GENOMIC DNA]</scope>
    <source>
        <strain evidence="5 6">DSM 16809</strain>
    </source>
</reference>
<organism evidence="5 6">
    <name type="scientific">Nonlabens xylanidelens</name>
    <dbReference type="NCBI Taxonomy" id="191564"/>
    <lineage>
        <taxon>Bacteria</taxon>
        <taxon>Pseudomonadati</taxon>
        <taxon>Bacteroidota</taxon>
        <taxon>Flavobacteriia</taxon>
        <taxon>Flavobacteriales</taxon>
        <taxon>Flavobacteriaceae</taxon>
        <taxon>Nonlabens</taxon>
    </lineage>
</organism>
<dbReference type="PANTHER" id="PTHR37419:SF8">
    <property type="entry name" value="TOXIN YJJJ"/>
    <property type="match status" value="1"/>
</dbReference>
<keyword evidence="3 5" id="KW-0418">Kinase</keyword>
<evidence type="ECO:0000256" key="2">
    <source>
        <dbReference type="ARBA" id="ARBA00022679"/>
    </source>
</evidence>
<dbReference type="EMBL" id="PTJE01000008">
    <property type="protein sequence ID" value="PPK92984.1"/>
    <property type="molecule type" value="Genomic_DNA"/>
</dbReference>
<keyword evidence="2" id="KW-0808">Transferase</keyword>
<sequence length="420" mass="47688">MSAERREILVYAHWVGFNEPTLMGILYASLNKGKELFSFEYNAEWLKLKEATAIDPDLQLFSGPQYLNVDKSNFGIFLDSSPDRWGRLLMRRKEAALARKEERKQRNLFESDYVLGVFDANRMGALRFKTAIDGAFLDDNAQMSAPPWTALRDLEYASLQLERDDAPDDPEYLQWLNMLMAPGSSLGGARPKANVQDTDGSLWIAKFPSGNDDKDIGAWEQLIYEMAIQCGIDMAESRIQKFSHHQHTFITKRFDRTADGQRIHFASAMTLLGYTDGVDHQDGVSYLDLVEFLMKNGAKIDEDLIKLWTRIVFNICVSNTDDHLRNHGFILTDAGWILSPAYDINPIEGGNGLKLNIDSEDNSQNLDLALSVAPYFRLDQEDAQLIIDRILNVVSSWQVFAKKIGLSRAEIERMSACFTF</sequence>
<dbReference type="InterPro" id="IPR052028">
    <property type="entry name" value="HipA_Ser/Thr_kinase"/>
</dbReference>
<evidence type="ECO:0000313" key="5">
    <source>
        <dbReference type="EMBL" id="PPK92984.1"/>
    </source>
</evidence>
<proteinExistence type="inferred from homology"/>
<dbReference type="Proteomes" id="UP000239002">
    <property type="component" value="Unassembled WGS sequence"/>
</dbReference>
<feature type="domain" description="HipA-like C-terminal" evidence="4">
    <location>
        <begin position="184"/>
        <end position="397"/>
    </location>
</feature>
<dbReference type="AlphaFoldDB" id="A0A2S6IFJ2"/>
<comment type="caution">
    <text evidence="5">The sequence shown here is derived from an EMBL/GenBank/DDBJ whole genome shotgun (WGS) entry which is preliminary data.</text>
</comment>
<accession>A0A2S6IFJ2</accession>
<evidence type="ECO:0000256" key="3">
    <source>
        <dbReference type="ARBA" id="ARBA00022777"/>
    </source>
</evidence>
<dbReference type="OrthoDB" id="9805913at2"/>
<gene>
    <name evidence="5" type="ORF">LY01_02688</name>
</gene>
<evidence type="ECO:0000259" key="4">
    <source>
        <dbReference type="Pfam" id="PF07804"/>
    </source>
</evidence>
<dbReference type="InterPro" id="IPR012893">
    <property type="entry name" value="HipA-like_C"/>
</dbReference>
<dbReference type="GO" id="GO:0005829">
    <property type="term" value="C:cytosol"/>
    <property type="evidence" value="ECO:0007669"/>
    <property type="project" value="TreeGrafter"/>
</dbReference>
<evidence type="ECO:0000256" key="1">
    <source>
        <dbReference type="ARBA" id="ARBA00010164"/>
    </source>
</evidence>
<evidence type="ECO:0000313" key="6">
    <source>
        <dbReference type="Proteomes" id="UP000239002"/>
    </source>
</evidence>
<keyword evidence="6" id="KW-1185">Reference proteome</keyword>
<comment type="similarity">
    <text evidence="1">Belongs to the HipA Ser/Thr kinase family.</text>
</comment>
<dbReference type="Pfam" id="PF07804">
    <property type="entry name" value="HipA_C"/>
    <property type="match status" value="1"/>
</dbReference>
<dbReference type="GO" id="GO:0004674">
    <property type="term" value="F:protein serine/threonine kinase activity"/>
    <property type="evidence" value="ECO:0007669"/>
    <property type="project" value="TreeGrafter"/>
</dbReference>
<dbReference type="Gene3D" id="1.10.1070.20">
    <property type="match status" value="1"/>
</dbReference>
<dbReference type="RefSeq" id="WP_104516415.1">
    <property type="nucleotide sequence ID" value="NZ_MQVW01000020.1"/>
</dbReference>